<feature type="transmembrane region" description="Helical" evidence="9">
    <location>
        <begin position="477"/>
        <end position="505"/>
    </location>
</feature>
<evidence type="ECO:0000256" key="8">
    <source>
        <dbReference type="ARBA" id="ARBA00023136"/>
    </source>
</evidence>
<feature type="transmembrane region" description="Helical" evidence="9">
    <location>
        <begin position="569"/>
        <end position="589"/>
    </location>
</feature>
<feature type="transmembrane region" description="Helical" evidence="9">
    <location>
        <begin position="795"/>
        <end position="812"/>
    </location>
</feature>
<feature type="transmembrane region" description="Helical" evidence="9">
    <location>
        <begin position="327"/>
        <end position="346"/>
    </location>
</feature>
<keyword evidence="8 9" id="KW-0472">Membrane</keyword>
<dbReference type="Proteomes" id="UP001565368">
    <property type="component" value="Unassembled WGS sequence"/>
</dbReference>
<feature type="transmembrane region" description="Helical" evidence="9">
    <location>
        <begin position="398"/>
        <end position="420"/>
    </location>
</feature>
<dbReference type="InterPro" id="IPR004813">
    <property type="entry name" value="OPT"/>
</dbReference>
<keyword evidence="7 9" id="KW-1133">Transmembrane helix</keyword>
<keyword evidence="3" id="KW-0813">Transport</keyword>
<keyword evidence="4 9" id="KW-0812">Transmembrane</keyword>
<keyword evidence="11" id="KW-1185">Reference proteome</keyword>
<dbReference type="InterPro" id="IPR004648">
    <property type="entry name" value="Oligpept_transpt"/>
</dbReference>
<evidence type="ECO:0000256" key="7">
    <source>
        <dbReference type="ARBA" id="ARBA00022989"/>
    </source>
</evidence>
<comment type="subcellular location">
    <subcellularLocation>
        <location evidence="1">Membrane</location>
        <topology evidence="1">Multi-pass membrane protein</topology>
    </subcellularLocation>
</comment>
<evidence type="ECO:0000256" key="4">
    <source>
        <dbReference type="ARBA" id="ARBA00022692"/>
    </source>
</evidence>
<evidence type="ECO:0000313" key="10">
    <source>
        <dbReference type="EMBL" id="KAL1408598.1"/>
    </source>
</evidence>
<sequence length="888" mass="100709">MVEARHDRKDSTEVKEKHLDSGYDVNVFAPHREELDDAIGDLVRNGDVTRNELVELEERLDTMPLERTIPIIRQLYKLNKNDQNFDTDALFKMEDFLFLDVQQHPELHAELIHEMRLEALLATENSPFAIVRAVADPTDDRSLPALTIRVWIIGILFSGIGSFVNQLFSQRQPGIAISVSTAQLVAYPLGRLFEKVLPDWGFTAFGKRHSLNPGRFNLKEHMLITIMANASFGGTYAMQIIFTQSMPFYFDQPFARKFGYQILNTLGANFSGYGMAGLIRRFVVFPSFAIWPQILPTLALNKAFHADDTDTVPGPFGRTYNWSRLKVFLVLFVAMFVWFWIPDFIFQALSTFNWMAWIAPDNAAYTAIVATNFGNGLGLNPWPTFDWNWLSIGPDTPLFAAANLMLGMFLGFFMIIAFWFSNAYNTAYFPINTNRVYDNRGKTYNVSRILTPEKLFDYDKYQQYSQPYMAAGNIVAYFWFFALYSASRLLVSALLTVAITYAVIFHRHEVAYSFRASYNAVKSQISSIWKKSQPKEELEDDEKASIPKDDLAEDIHYRLAQQYKEVPEWWYFIVLLFGLGIGMAGVGAYPTNVNMAVVIFGIILTAIFIVPIALINSITTMETTLNVLAEFIGGSLVPGNALSMNFFKMYGVMTADHAISFSKDLKLAHYVHIDQRYTFATQLVATLVASFVEAAIFNFMMSFKGVCTPDAAWQMTCPGTNTFFTASVFWGTLGPPRVFGLKGPYRTLLIGFAVGFLITLAYLGLRKLFPRSKLIRNLHPVGICYGGIQWSPYNLSMYIPGFYVILFSWGYLKRRYLAFWSRYNYILVTAFNAGIAVSAIIIFFGVQIPGASIEWWGNDPEKGCHAAGCRLKEIPERGYIGPEKGHYN</sequence>
<name>A0ABR3Q1S0_9TREE</name>
<evidence type="ECO:0000313" key="11">
    <source>
        <dbReference type="Proteomes" id="UP001565368"/>
    </source>
</evidence>
<comment type="similarity">
    <text evidence="2">Belongs to the oligopeptide OPT transporter family.</text>
</comment>
<accession>A0ABR3Q1S0</accession>
<dbReference type="GeneID" id="95986454"/>
<keyword evidence="6" id="KW-0653">Protein transport</keyword>
<keyword evidence="5" id="KW-0571">Peptide transport</keyword>
<comment type="caution">
    <text evidence="10">The sequence shown here is derived from an EMBL/GenBank/DDBJ whole genome shotgun (WGS) entry which is preliminary data.</text>
</comment>
<organism evidence="10 11">
    <name type="scientific">Vanrija albida</name>
    <dbReference type="NCBI Taxonomy" id="181172"/>
    <lineage>
        <taxon>Eukaryota</taxon>
        <taxon>Fungi</taxon>
        <taxon>Dikarya</taxon>
        <taxon>Basidiomycota</taxon>
        <taxon>Agaricomycotina</taxon>
        <taxon>Tremellomycetes</taxon>
        <taxon>Trichosporonales</taxon>
        <taxon>Trichosporonaceae</taxon>
        <taxon>Vanrija</taxon>
    </lineage>
</organism>
<evidence type="ECO:0000256" key="1">
    <source>
        <dbReference type="ARBA" id="ARBA00004141"/>
    </source>
</evidence>
<dbReference type="EMBL" id="JBBXJM010000004">
    <property type="protein sequence ID" value="KAL1408598.1"/>
    <property type="molecule type" value="Genomic_DNA"/>
</dbReference>
<feature type="transmembrane region" description="Helical" evidence="9">
    <location>
        <begin position="745"/>
        <end position="765"/>
    </location>
</feature>
<evidence type="ECO:0000256" key="9">
    <source>
        <dbReference type="SAM" id="Phobius"/>
    </source>
</evidence>
<gene>
    <name evidence="10" type="ORF">Q8F55_005411</name>
</gene>
<dbReference type="PANTHER" id="PTHR22601">
    <property type="entry name" value="ISP4 LIKE PROTEIN"/>
    <property type="match status" value="1"/>
</dbReference>
<dbReference type="RefSeq" id="XP_069208542.1">
    <property type="nucleotide sequence ID" value="XM_069353900.1"/>
</dbReference>
<feature type="transmembrane region" description="Helical" evidence="9">
    <location>
        <begin position="595"/>
        <end position="615"/>
    </location>
</feature>
<protein>
    <recommendedName>
        <fullName evidence="12">OPT family small oligopeptide transporter</fullName>
    </recommendedName>
</protein>
<evidence type="ECO:0000256" key="3">
    <source>
        <dbReference type="ARBA" id="ARBA00022448"/>
    </source>
</evidence>
<evidence type="ECO:0000256" key="6">
    <source>
        <dbReference type="ARBA" id="ARBA00022927"/>
    </source>
</evidence>
<dbReference type="Pfam" id="PF03169">
    <property type="entry name" value="OPT"/>
    <property type="match status" value="1"/>
</dbReference>
<reference evidence="10 11" key="1">
    <citation type="submission" date="2023-08" db="EMBL/GenBank/DDBJ databases">
        <title>Annotated Genome Sequence of Vanrija albida AlHP1.</title>
        <authorList>
            <person name="Herzog R."/>
        </authorList>
    </citation>
    <scope>NUCLEOTIDE SEQUENCE [LARGE SCALE GENOMIC DNA]</scope>
    <source>
        <strain evidence="10 11">AlHP1</strain>
    </source>
</reference>
<dbReference type="NCBIfam" id="TIGR00728">
    <property type="entry name" value="OPT_sfam"/>
    <property type="match status" value="1"/>
</dbReference>
<evidence type="ECO:0000256" key="5">
    <source>
        <dbReference type="ARBA" id="ARBA00022856"/>
    </source>
</evidence>
<feature type="transmembrane region" description="Helical" evidence="9">
    <location>
        <begin position="222"/>
        <end position="242"/>
    </location>
</feature>
<proteinExistence type="inferred from homology"/>
<evidence type="ECO:0008006" key="12">
    <source>
        <dbReference type="Google" id="ProtNLM"/>
    </source>
</evidence>
<feature type="transmembrane region" description="Helical" evidence="9">
    <location>
        <begin position="824"/>
        <end position="846"/>
    </location>
</feature>
<feature type="transmembrane region" description="Helical" evidence="9">
    <location>
        <begin position="679"/>
        <end position="700"/>
    </location>
</feature>
<evidence type="ECO:0000256" key="2">
    <source>
        <dbReference type="ARBA" id="ARBA00008807"/>
    </source>
</evidence>
<dbReference type="NCBIfam" id="TIGR00727">
    <property type="entry name" value="ISP4_OPT"/>
    <property type="match status" value="1"/>
</dbReference>